<gene>
    <name evidence="2" type="ORF">A3D67_02365</name>
</gene>
<feature type="region of interest" description="Disordered" evidence="1">
    <location>
        <begin position="1"/>
        <end position="62"/>
    </location>
</feature>
<feature type="compositionally biased region" description="Basic and acidic residues" evidence="1">
    <location>
        <begin position="22"/>
        <end position="40"/>
    </location>
</feature>
<dbReference type="Proteomes" id="UP000178099">
    <property type="component" value="Unassembled WGS sequence"/>
</dbReference>
<organism evidence="2 3">
    <name type="scientific">Candidatus Lloydbacteria bacterium RIFCSPHIGHO2_02_FULL_51_22</name>
    <dbReference type="NCBI Taxonomy" id="1798663"/>
    <lineage>
        <taxon>Bacteria</taxon>
        <taxon>Candidatus Lloydiibacteriota</taxon>
    </lineage>
</organism>
<proteinExistence type="predicted"/>
<evidence type="ECO:0000256" key="1">
    <source>
        <dbReference type="SAM" id="MobiDB-lite"/>
    </source>
</evidence>
<protein>
    <submittedName>
        <fullName evidence="2">Uncharacterized protein</fullName>
    </submittedName>
</protein>
<sequence>MSSTRVFEEEYGTIEEIESAEEETHQERAGENQKAVDEGRSAGASARLEGNGEGHGGTTEGT</sequence>
<dbReference type="EMBL" id="MHLN01000012">
    <property type="protein sequence ID" value="OGZ12008.1"/>
    <property type="molecule type" value="Genomic_DNA"/>
</dbReference>
<reference evidence="2 3" key="1">
    <citation type="journal article" date="2016" name="Nat. Commun.">
        <title>Thousands of microbial genomes shed light on interconnected biogeochemical processes in an aquifer system.</title>
        <authorList>
            <person name="Anantharaman K."/>
            <person name="Brown C.T."/>
            <person name="Hug L.A."/>
            <person name="Sharon I."/>
            <person name="Castelle C.J."/>
            <person name="Probst A.J."/>
            <person name="Thomas B.C."/>
            <person name="Singh A."/>
            <person name="Wilkins M.J."/>
            <person name="Karaoz U."/>
            <person name="Brodie E.L."/>
            <person name="Williams K.H."/>
            <person name="Hubbard S.S."/>
            <person name="Banfield J.F."/>
        </authorList>
    </citation>
    <scope>NUCLEOTIDE SEQUENCE [LARGE SCALE GENOMIC DNA]</scope>
</reference>
<evidence type="ECO:0000313" key="3">
    <source>
        <dbReference type="Proteomes" id="UP000178099"/>
    </source>
</evidence>
<evidence type="ECO:0000313" key="2">
    <source>
        <dbReference type="EMBL" id="OGZ12008.1"/>
    </source>
</evidence>
<accession>A0A1G2DGU9</accession>
<name>A0A1G2DGU9_9BACT</name>
<comment type="caution">
    <text evidence="2">The sequence shown here is derived from an EMBL/GenBank/DDBJ whole genome shotgun (WGS) entry which is preliminary data.</text>
</comment>
<feature type="compositionally biased region" description="Acidic residues" evidence="1">
    <location>
        <begin position="9"/>
        <end position="21"/>
    </location>
</feature>
<dbReference type="AlphaFoldDB" id="A0A1G2DGU9"/>
<feature type="compositionally biased region" description="Gly residues" evidence="1">
    <location>
        <begin position="51"/>
        <end position="62"/>
    </location>
</feature>